<proteinExistence type="predicted"/>
<reference evidence="1 2" key="1">
    <citation type="submission" date="2019-01" db="EMBL/GenBank/DDBJ databases">
        <title>Coherence of Microcystis species and biogeography revealed through population genomics.</title>
        <authorList>
            <person name="Perez-Carrascal O.M."/>
            <person name="Terrat Y."/>
            <person name="Giani A."/>
            <person name="Fortin N."/>
            <person name="Tromas N."/>
            <person name="Shapiro B.J."/>
        </authorList>
    </citation>
    <scope>NUCLEOTIDE SEQUENCE [LARGE SCALE GENOMIC DNA]</scope>
    <source>
        <strain evidence="1">Mw_MB_S_20031200_S109D</strain>
    </source>
</reference>
<name>A0A552LK82_9CHRO</name>
<dbReference type="InterPro" id="IPR013424">
    <property type="entry name" value="Ice-binding_C"/>
</dbReference>
<dbReference type="NCBIfam" id="TIGR02595">
    <property type="entry name" value="PEP_CTERM"/>
    <property type="match status" value="1"/>
</dbReference>
<sequence>MDIFYIPYEYDPTTETTSYWSSGVKINGKPSINVKQVDLPSDSVLVYARLQAVPEPSTTLSSLLVLGTLGAASTLKRQLKPSKSTEKEITKVG</sequence>
<evidence type="ECO:0000313" key="1">
    <source>
        <dbReference type="EMBL" id="TRV20560.1"/>
    </source>
</evidence>
<accession>A0A552LK82</accession>
<evidence type="ECO:0000313" key="2">
    <source>
        <dbReference type="Proteomes" id="UP000318616"/>
    </source>
</evidence>
<organism evidence="1 2">
    <name type="scientific">Microcystis wesenbergii Mw_MB_S_20031200_S109D</name>
    <dbReference type="NCBI Taxonomy" id="2486241"/>
    <lineage>
        <taxon>Bacteria</taxon>
        <taxon>Bacillati</taxon>
        <taxon>Cyanobacteriota</taxon>
        <taxon>Cyanophyceae</taxon>
        <taxon>Oscillatoriophycideae</taxon>
        <taxon>Chroococcales</taxon>
        <taxon>Microcystaceae</taxon>
        <taxon>Microcystis</taxon>
    </lineage>
</organism>
<dbReference type="Proteomes" id="UP000318616">
    <property type="component" value="Unassembled WGS sequence"/>
</dbReference>
<comment type="caution">
    <text evidence="1">The sequence shown here is derived from an EMBL/GenBank/DDBJ whole genome shotgun (WGS) entry which is preliminary data.</text>
</comment>
<dbReference type="AlphaFoldDB" id="A0A552LK82"/>
<gene>
    <name evidence="1" type="ORF">EWV88_16765</name>
</gene>
<dbReference type="EMBL" id="SFAP01000206">
    <property type="protein sequence ID" value="TRV20560.1"/>
    <property type="molecule type" value="Genomic_DNA"/>
</dbReference>
<protein>
    <submittedName>
        <fullName evidence="1">PEP-CTERM sorting domain-containing protein</fullName>
    </submittedName>
</protein>